<dbReference type="InterPro" id="IPR019758">
    <property type="entry name" value="Pept_S26A_signal_pept_1_CS"/>
</dbReference>
<reference evidence="11 12" key="1">
    <citation type="submission" date="2019-11" db="EMBL/GenBank/DDBJ databases">
        <authorList>
            <person name="Zhang X.Y."/>
        </authorList>
    </citation>
    <scope>NUCLEOTIDE SEQUENCE [LARGE SCALE GENOMIC DNA]</scope>
    <source>
        <strain evidence="11 12">C176</strain>
    </source>
</reference>
<keyword evidence="6 8" id="KW-0378">Hydrolase</keyword>
<accession>A0A6N7QQR3</accession>
<feature type="active site" evidence="7">
    <location>
        <position position="67"/>
    </location>
</feature>
<evidence type="ECO:0000256" key="9">
    <source>
        <dbReference type="RuleBase" id="RU362042"/>
    </source>
</evidence>
<dbReference type="SUPFAM" id="SSF51306">
    <property type="entry name" value="LexA/Signal peptidase"/>
    <property type="match status" value="1"/>
</dbReference>
<dbReference type="CDD" id="cd06530">
    <property type="entry name" value="S26_SPase_I"/>
    <property type="match status" value="1"/>
</dbReference>
<evidence type="ECO:0000259" key="10">
    <source>
        <dbReference type="Pfam" id="PF10502"/>
    </source>
</evidence>
<comment type="caution">
    <text evidence="11">The sequence shown here is derived from an EMBL/GenBank/DDBJ whole genome shotgun (WGS) entry which is preliminary data.</text>
</comment>
<evidence type="ECO:0000256" key="4">
    <source>
        <dbReference type="ARBA" id="ARBA00019232"/>
    </source>
</evidence>
<feature type="domain" description="Peptidase S26" evidence="10">
    <location>
        <begin position="37"/>
        <end position="227"/>
    </location>
</feature>
<dbReference type="InterPro" id="IPR019756">
    <property type="entry name" value="Pept_S26A_signal_pept_1_Ser-AS"/>
</dbReference>
<dbReference type="PANTHER" id="PTHR43390:SF1">
    <property type="entry name" value="CHLOROPLAST PROCESSING PEPTIDASE"/>
    <property type="match status" value="1"/>
</dbReference>
<dbReference type="InterPro" id="IPR019533">
    <property type="entry name" value="Peptidase_S26"/>
</dbReference>
<proteinExistence type="inferred from homology"/>
<dbReference type="PROSITE" id="PS00501">
    <property type="entry name" value="SPASE_I_1"/>
    <property type="match status" value="1"/>
</dbReference>
<feature type="active site" evidence="7">
    <location>
        <position position="122"/>
    </location>
</feature>
<comment type="similarity">
    <text evidence="2 9">Belongs to the peptidase S26 family.</text>
</comment>
<dbReference type="InterPro" id="IPR019757">
    <property type="entry name" value="Pept_S26A_signal_pept_1_Lys-AS"/>
</dbReference>
<feature type="transmembrane region" description="Helical" evidence="8">
    <location>
        <begin position="43"/>
        <end position="61"/>
    </location>
</feature>
<evidence type="ECO:0000256" key="7">
    <source>
        <dbReference type="PIRSR" id="PIRSR600223-1"/>
    </source>
</evidence>
<dbReference type="InterPro" id="IPR036286">
    <property type="entry name" value="LexA/Signal_pep-like_sf"/>
</dbReference>
<dbReference type="EC" id="3.4.21.89" evidence="3 8"/>
<evidence type="ECO:0000256" key="8">
    <source>
        <dbReference type="RuleBase" id="RU003993"/>
    </source>
</evidence>
<dbReference type="GO" id="GO:0004252">
    <property type="term" value="F:serine-type endopeptidase activity"/>
    <property type="evidence" value="ECO:0007669"/>
    <property type="project" value="InterPro"/>
</dbReference>
<evidence type="ECO:0000256" key="1">
    <source>
        <dbReference type="ARBA" id="ARBA00000677"/>
    </source>
</evidence>
<evidence type="ECO:0000256" key="5">
    <source>
        <dbReference type="ARBA" id="ARBA00022670"/>
    </source>
</evidence>
<keyword evidence="8" id="KW-0812">Transmembrane</keyword>
<comment type="subcellular location">
    <subcellularLocation>
        <location evidence="9">Membrane</location>
        <topology evidence="9">Multi-pass membrane protein</topology>
    </subcellularLocation>
</comment>
<organism evidence="11 12">
    <name type="scientific">Spiribacter salilacus</name>
    <dbReference type="NCBI Taxonomy" id="2664894"/>
    <lineage>
        <taxon>Bacteria</taxon>
        <taxon>Pseudomonadati</taxon>
        <taxon>Pseudomonadota</taxon>
        <taxon>Gammaproteobacteria</taxon>
        <taxon>Chromatiales</taxon>
        <taxon>Ectothiorhodospiraceae</taxon>
        <taxon>Spiribacter</taxon>
    </lineage>
</organism>
<comment type="catalytic activity">
    <reaction evidence="1 8">
        <text>Cleavage of hydrophobic, N-terminal signal or leader sequences from secreted and periplasmic proteins.</text>
        <dbReference type="EC" id="3.4.21.89"/>
    </reaction>
</comment>
<dbReference type="GO" id="GO:0006465">
    <property type="term" value="P:signal peptide processing"/>
    <property type="evidence" value="ECO:0007669"/>
    <property type="project" value="InterPro"/>
</dbReference>
<dbReference type="Proteomes" id="UP000433788">
    <property type="component" value="Unassembled WGS sequence"/>
</dbReference>
<comment type="caution">
    <text evidence="9">Lacks conserved residue(s) required for the propagation of feature annotation.</text>
</comment>
<dbReference type="GO" id="GO:0009003">
    <property type="term" value="F:signal peptidase activity"/>
    <property type="evidence" value="ECO:0007669"/>
    <property type="project" value="UniProtKB-EC"/>
</dbReference>
<keyword evidence="8" id="KW-1133">Transmembrane helix</keyword>
<dbReference type="PRINTS" id="PR00727">
    <property type="entry name" value="LEADERPTASE"/>
</dbReference>
<gene>
    <name evidence="11" type="primary">lepB</name>
    <name evidence="11" type="ORF">GH984_03355</name>
</gene>
<evidence type="ECO:0000256" key="6">
    <source>
        <dbReference type="ARBA" id="ARBA00022801"/>
    </source>
</evidence>
<evidence type="ECO:0000313" key="11">
    <source>
        <dbReference type="EMBL" id="MRH77733.1"/>
    </source>
</evidence>
<keyword evidence="5 8" id="KW-0645">Protease</keyword>
<dbReference type="GO" id="GO:0016020">
    <property type="term" value="C:membrane"/>
    <property type="evidence" value="ECO:0007669"/>
    <property type="project" value="UniProtKB-SubCell"/>
</dbReference>
<evidence type="ECO:0000256" key="2">
    <source>
        <dbReference type="ARBA" id="ARBA00009370"/>
    </source>
</evidence>
<dbReference type="PANTHER" id="PTHR43390">
    <property type="entry name" value="SIGNAL PEPTIDASE I"/>
    <property type="match status" value="1"/>
</dbReference>
<sequence length="243" mass="27874">MNFEAVLVLVTLLTGVTWAFDKRRRRRGYTGGMSWWVDFSRSVFPVILAVLVIRSFIIEPFRIPSGSMMPTLEAGDFIVVNKFGYGLRLPVGRQLIVPMGNPERGDVAVFRYPVDPSQDYIKRVVGLPGDELVYRNKQLSINGEPVPTKALGRWQGDPEFLLREEQIGEISHQLLVFDERGGREFSFEVPADHYFVMGDNRDRSSDSRFWGPVQRDHFVGEAFFIWMSWNGGINWGRLGQRID</sequence>
<dbReference type="InterPro" id="IPR000223">
    <property type="entry name" value="Pept_S26A_signal_pept_1"/>
</dbReference>
<evidence type="ECO:0000313" key="12">
    <source>
        <dbReference type="Proteomes" id="UP000433788"/>
    </source>
</evidence>
<keyword evidence="12" id="KW-1185">Reference proteome</keyword>
<keyword evidence="8" id="KW-0472">Membrane</keyword>
<dbReference type="AlphaFoldDB" id="A0A6N7QQR3"/>
<evidence type="ECO:0000256" key="3">
    <source>
        <dbReference type="ARBA" id="ARBA00013208"/>
    </source>
</evidence>
<protein>
    <recommendedName>
        <fullName evidence="4 8">Signal peptidase I</fullName>
        <ecNumber evidence="3 8">3.4.21.89</ecNumber>
    </recommendedName>
</protein>
<dbReference type="NCBIfam" id="TIGR02227">
    <property type="entry name" value="sigpep_I_bact"/>
    <property type="match status" value="1"/>
</dbReference>
<dbReference type="PROSITE" id="PS00761">
    <property type="entry name" value="SPASE_I_3"/>
    <property type="match status" value="1"/>
</dbReference>
<dbReference type="EMBL" id="WJPP01000002">
    <property type="protein sequence ID" value="MRH77733.1"/>
    <property type="molecule type" value="Genomic_DNA"/>
</dbReference>
<dbReference type="Pfam" id="PF10502">
    <property type="entry name" value="Peptidase_S26"/>
    <property type="match status" value="1"/>
</dbReference>
<dbReference type="PROSITE" id="PS00760">
    <property type="entry name" value="SPASE_I_2"/>
    <property type="match status" value="1"/>
</dbReference>
<name>A0A6N7QQR3_9GAMM</name>
<dbReference type="Gene3D" id="2.10.109.10">
    <property type="entry name" value="Umud Fragment, subunit A"/>
    <property type="match status" value="1"/>
</dbReference>